<accession>A0ABV7IHW9</accession>
<dbReference type="EMBL" id="JBHRTE010000091">
    <property type="protein sequence ID" value="MFC3170094.1"/>
    <property type="molecule type" value="Genomic_DNA"/>
</dbReference>
<evidence type="ECO:0000256" key="1">
    <source>
        <dbReference type="SAM" id="MobiDB-lite"/>
    </source>
</evidence>
<gene>
    <name evidence="2" type="ORF">ACFOD7_18750</name>
</gene>
<comment type="caution">
    <text evidence="2">The sequence shown here is derived from an EMBL/GenBank/DDBJ whole genome shotgun (WGS) entry which is preliminary data.</text>
</comment>
<proteinExistence type="predicted"/>
<organism evidence="2 3">
    <name type="scientific">Paracoccus fontiphilus</name>
    <dbReference type="NCBI Taxonomy" id="1815556"/>
    <lineage>
        <taxon>Bacteria</taxon>
        <taxon>Pseudomonadati</taxon>
        <taxon>Pseudomonadota</taxon>
        <taxon>Alphaproteobacteria</taxon>
        <taxon>Rhodobacterales</taxon>
        <taxon>Paracoccaceae</taxon>
        <taxon>Paracoccus</taxon>
    </lineage>
</organism>
<evidence type="ECO:0000313" key="3">
    <source>
        <dbReference type="Proteomes" id="UP001595557"/>
    </source>
</evidence>
<protein>
    <submittedName>
        <fullName evidence="2">Uncharacterized protein</fullName>
    </submittedName>
</protein>
<sequence length="177" mass="18825">MRHLVDQQPGQGGDGGGVLDLDRSAHHGPGLGDAQGRRKAAQQAVAVDVQVEVREPVLPGEAGPQGQARRHIKRAQHRAAMRRDIPVPIRDKDMARHVVEEKHDARIGGQVIAVRGGLSLGLPEDPHHAVEPAPADRVGRPDALGLAGHRVAIAHRDPVPVACLCYQAVSTLLSDLV</sequence>
<dbReference type="Proteomes" id="UP001595557">
    <property type="component" value="Unassembled WGS sequence"/>
</dbReference>
<name>A0ABV7IHW9_9RHOB</name>
<keyword evidence="3" id="KW-1185">Reference proteome</keyword>
<evidence type="ECO:0000313" key="2">
    <source>
        <dbReference type="EMBL" id="MFC3170094.1"/>
    </source>
</evidence>
<reference evidence="3" key="1">
    <citation type="journal article" date="2019" name="Int. J. Syst. Evol. Microbiol.">
        <title>The Global Catalogue of Microorganisms (GCM) 10K type strain sequencing project: providing services to taxonomists for standard genome sequencing and annotation.</title>
        <authorList>
            <consortium name="The Broad Institute Genomics Platform"/>
            <consortium name="The Broad Institute Genome Sequencing Center for Infectious Disease"/>
            <person name="Wu L."/>
            <person name="Ma J."/>
        </authorList>
    </citation>
    <scope>NUCLEOTIDE SEQUENCE [LARGE SCALE GENOMIC DNA]</scope>
    <source>
        <strain evidence="3">KCTC 52239</strain>
    </source>
</reference>
<feature type="region of interest" description="Disordered" evidence="1">
    <location>
        <begin position="1"/>
        <end position="43"/>
    </location>
</feature>